<accession>A0A1X1XI37</accession>
<feature type="transmembrane region" description="Helical" evidence="1">
    <location>
        <begin position="106"/>
        <end position="124"/>
    </location>
</feature>
<keyword evidence="3" id="KW-1185">Reference proteome</keyword>
<protein>
    <recommendedName>
        <fullName evidence="4">Multidrug DMT transporter permease</fullName>
    </recommendedName>
</protein>
<comment type="caution">
    <text evidence="2">The sequence shown here is derived from an EMBL/GenBank/DDBJ whole genome shotgun (WGS) entry which is preliminary data.</text>
</comment>
<evidence type="ECO:0000313" key="3">
    <source>
        <dbReference type="Proteomes" id="UP000193487"/>
    </source>
</evidence>
<proteinExistence type="predicted"/>
<dbReference type="Proteomes" id="UP000193487">
    <property type="component" value="Unassembled WGS sequence"/>
</dbReference>
<evidence type="ECO:0000313" key="2">
    <source>
        <dbReference type="EMBL" id="ORV98393.1"/>
    </source>
</evidence>
<feature type="transmembrane region" description="Helical" evidence="1">
    <location>
        <begin position="227"/>
        <end position="247"/>
    </location>
</feature>
<feature type="transmembrane region" description="Helical" evidence="1">
    <location>
        <begin position="76"/>
        <end position="94"/>
    </location>
</feature>
<dbReference type="EMBL" id="LQPE01000161">
    <property type="protein sequence ID" value="ORV98393.1"/>
    <property type="molecule type" value="Genomic_DNA"/>
</dbReference>
<name>A0A1X1XI37_9MYCO</name>
<feature type="transmembrane region" description="Helical" evidence="1">
    <location>
        <begin position="259"/>
        <end position="277"/>
    </location>
</feature>
<dbReference type="RefSeq" id="WP_045382402.1">
    <property type="nucleotide sequence ID" value="NZ_BBKA01000082.1"/>
</dbReference>
<sequence>MTYVDIAAVLALVAALISGIGDVVRQRSAQEITDEPVGHFELFRILLRDTRWWVGGVAAAASFGLQAVALALGSVVLVQALQVTALLFALPISARLTGQPVTRREWMWAVLLAGAVAVFVSVGDPAAGYQRASLESWAVAAAVLGPALVLCVVAARICTGAVAAALLAVVSASSWALFAVLTKGVVDVLPHGAGALLRAPELYAWIAVALIGTVFQQSSFRASALTASLPTMTVAEPVVASVLGVTLLGETLDADGPEMLALAASVVVVVVATVALARGEAATMTGGEDVAIPAADLERCPDARAVAPAAAGTGSAPLGPAQ</sequence>
<dbReference type="NCBIfam" id="NF038012">
    <property type="entry name" value="DMT_1"/>
    <property type="match status" value="1"/>
</dbReference>
<feature type="transmembrane region" description="Helical" evidence="1">
    <location>
        <begin position="162"/>
        <end position="182"/>
    </location>
</feature>
<feature type="transmembrane region" description="Helical" evidence="1">
    <location>
        <begin position="202"/>
        <end position="220"/>
    </location>
</feature>
<dbReference type="PANTHER" id="PTHR40761:SF1">
    <property type="entry name" value="CONSERVED INTEGRAL MEMBRANE ALANINE VALINE AND LEUCINE RICH PROTEIN-RELATED"/>
    <property type="match status" value="1"/>
</dbReference>
<gene>
    <name evidence="2" type="ORF">AWC14_13110</name>
</gene>
<dbReference type="PANTHER" id="PTHR40761">
    <property type="entry name" value="CONSERVED INTEGRAL MEMBRANE ALANINE VALINE AND LEUCINE RICH PROTEIN-RELATED"/>
    <property type="match status" value="1"/>
</dbReference>
<organism evidence="2 3">
    <name type="scientific">Mycobacterium kyorinense</name>
    <dbReference type="NCBI Taxonomy" id="487514"/>
    <lineage>
        <taxon>Bacteria</taxon>
        <taxon>Bacillati</taxon>
        <taxon>Actinomycetota</taxon>
        <taxon>Actinomycetes</taxon>
        <taxon>Mycobacteriales</taxon>
        <taxon>Mycobacteriaceae</taxon>
        <taxon>Mycobacterium</taxon>
    </lineage>
</organism>
<evidence type="ECO:0000256" key="1">
    <source>
        <dbReference type="SAM" id="Phobius"/>
    </source>
</evidence>
<dbReference type="AlphaFoldDB" id="A0A1X1XI37"/>
<keyword evidence="1" id="KW-0812">Transmembrane</keyword>
<evidence type="ECO:0008006" key="4">
    <source>
        <dbReference type="Google" id="ProtNLM"/>
    </source>
</evidence>
<dbReference type="InterPro" id="IPR037185">
    <property type="entry name" value="EmrE-like"/>
</dbReference>
<keyword evidence="1" id="KW-1133">Transmembrane helix</keyword>
<keyword evidence="1" id="KW-0472">Membrane</keyword>
<feature type="transmembrane region" description="Helical" evidence="1">
    <location>
        <begin position="136"/>
        <end position="155"/>
    </location>
</feature>
<feature type="transmembrane region" description="Helical" evidence="1">
    <location>
        <begin position="52"/>
        <end position="70"/>
    </location>
</feature>
<reference evidence="2 3" key="1">
    <citation type="submission" date="2016-01" db="EMBL/GenBank/DDBJ databases">
        <title>The new phylogeny of the genus Mycobacterium.</title>
        <authorList>
            <person name="Tarcisio F."/>
            <person name="Conor M."/>
            <person name="Antonella G."/>
            <person name="Elisabetta G."/>
            <person name="Giulia F.S."/>
            <person name="Sara T."/>
            <person name="Anna F."/>
            <person name="Clotilde B."/>
            <person name="Roberto B."/>
            <person name="Veronica D.S."/>
            <person name="Fabio R."/>
            <person name="Monica P."/>
            <person name="Olivier J."/>
            <person name="Enrico T."/>
            <person name="Nicola S."/>
        </authorList>
    </citation>
    <scope>NUCLEOTIDE SEQUENCE [LARGE SCALE GENOMIC DNA]</scope>
    <source>
        <strain evidence="2 3">DSM 45166</strain>
    </source>
</reference>
<dbReference type="SUPFAM" id="SSF103481">
    <property type="entry name" value="Multidrug resistance efflux transporter EmrE"/>
    <property type="match status" value="1"/>
</dbReference>
<feature type="transmembrane region" description="Helical" evidence="1">
    <location>
        <begin position="6"/>
        <end position="24"/>
    </location>
</feature>